<dbReference type="EMBL" id="BAAAND010000012">
    <property type="protein sequence ID" value="GAA1610413.1"/>
    <property type="molecule type" value="Genomic_DNA"/>
</dbReference>
<reference evidence="6" key="1">
    <citation type="journal article" date="2019" name="Int. J. Syst. Evol. Microbiol.">
        <title>The Global Catalogue of Microorganisms (GCM) 10K type strain sequencing project: providing services to taxonomists for standard genome sequencing and annotation.</title>
        <authorList>
            <consortium name="The Broad Institute Genomics Platform"/>
            <consortium name="The Broad Institute Genome Sequencing Center for Infectious Disease"/>
            <person name="Wu L."/>
            <person name="Ma J."/>
        </authorList>
    </citation>
    <scope>NUCLEOTIDE SEQUENCE [LARGE SCALE GENOMIC DNA]</scope>
    <source>
        <strain evidence="6">JCM 14304</strain>
    </source>
</reference>
<evidence type="ECO:0000256" key="2">
    <source>
        <dbReference type="SAM" id="MobiDB-lite"/>
    </source>
</evidence>
<keyword evidence="3" id="KW-0472">Membrane</keyword>
<dbReference type="RefSeq" id="WP_344199687.1">
    <property type="nucleotide sequence ID" value="NZ_BAAAND010000012.1"/>
</dbReference>
<comment type="caution">
    <text evidence="5">The sequence shown here is derived from an EMBL/GenBank/DDBJ whole genome shotgun (WGS) entry which is preliminary data.</text>
</comment>
<dbReference type="NCBIfam" id="TIGR00350">
    <property type="entry name" value="lytR_cpsA_psr"/>
    <property type="match status" value="1"/>
</dbReference>
<proteinExistence type="inferred from homology"/>
<dbReference type="PANTHER" id="PTHR33392:SF6">
    <property type="entry name" value="POLYISOPRENYL-TEICHOIC ACID--PEPTIDOGLYCAN TEICHOIC ACID TRANSFERASE TAGU"/>
    <property type="match status" value="1"/>
</dbReference>
<comment type="similarity">
    <text evidence="1">Belongs to the LytR/CpsA/Psr (LCP) family.</text>
</comment>
<evidence type="ECO:0000313" key="6">
    <source>
        <dbReference type="Proteomes" id="UP001500190"/>
    </source>
</evidence>
<evidence type="ECO:0000259" key="4">
    <source>
        <dbReference type="Pfam" id="PF03816"/>
    </source>
</evidence>
<accession>A0ABP4QJ18</accession>
<keyword evidence="3" id="KW-1133">Transmembrane helix</keyword>
<dbReference type="PANTHER" id="PTHR33392">
    <property type="entry name" value="POLYISOPRENYL-TEICHOIC ACID--PEPTIDOGLYCAN TEICHOIC ACID TRANSFERASE TAGU"/>
    <property type="match status" value="1"/>
</dbReference>
<keyword evidence="3" id="KW-0812">Transmembrane</keyword>
<dbReference type="InterPro" id="IPR050922">
    <property type="entry name" value="LytR/CpsA/Psr_CW_biosynth"/>
</dbReference>
<feature type="transmembrane region" description="Helical" evidence="3">
    <location>
        <begin position="30"/>
        <end position="54"/>
    </location>
</feature>
<dbReference type="Pfam" id="PF03816">
    <property type="entry name" value="LytR_cpsA_psr"/>
    <property type="match status" value="1"/>
</dbReference>
<name>A0ABP4QJ18_9ACTN</name>
<evidence type="ECO:0000313" key="5">
    <source>
        <dbReference type="EMBL" id="GAA1610413.1"/>
    </source>
</evidence>
<dbReference type="Gene3D" id="3.40.630.190">
    <property type="entry name" value="LCP protein"/>
    <property type="match status" value="1"/>
</dbReference>
<feature type="domain" description="Cell envelope-related transcriptional attenuator" evidence="4">
    <location>
        <begin position="106"/>
        <end position="249"/>
    </location>
</feature>
<gene>
    <name evidence="5" type="ORF">GCM10009742_71370</name>
</gene>
<protein>
    <submittedName>
        <fullName evidence="5">LCP family protein</fullName>
    </submittedName>
</protein>
<evidence type="ECO:0000256" key="3">
    <source>
        <dbReference type="SAM" id="Phobius"/>
    </source>
</evidence>
<sequence length="344" mass="37114">MSETQRLDPRTANPPPRRPKLSSRHSGRNWFLRTVGLIVLLFVLMLIAVPLYAWSRIDKIDAMPTGDRPAATPGTTYLMVGSDAREDLTRAERAKLHTGGNAGPPRTDSIMLMHVPKSGPTVLISIPRDSAVNIPGVSGRQKINAAFGKSPALLIQTIENVTGLRIDHYVEVGFGGFASVIDSIGGIKMCLPKAMDDKLAHINLPAGCQQLDGPNALGYVRSRHADGKNDFGRVERQRQMVGAIAKKASSPATFLNPVRYYNVATKGVDALTVDKDMSLLDFVRFANGMRAISGSGGITLTVPTSNDNYQLGHGRGVAVKWDTEKAKALFDAIKQDKTSGLKSS</sequence>
<organism evidence="5 6">
    <name type="scientific">Kribbella karoonensis</name>
    <dbReference type="NCBI Taxonomy" id="324851"/>
    <lineage>
        <taxon>Bacteria</taxon>
        <taxon>Bacillati</taxon>
        <taxon>Actinomycetota</taxon>
        <taxon>Actinomycetes</taxon>
        <taxon>Propionibacteriales</taxon>
        <taxon>Kribbellaceae</taxon>
        <taxon>Kribbella</taxon>
    </lineage>
</organism>
<evidence type="ECO:0000256" key="1">
    <source>
        <dbReference type="ARBA" id="ARBA00006068"/>
    </source>
</evidence>
<keyword evidence="6" id="KW-1185">Reference proteome</keyword>
<feature type="region of interest" description="Disordered" evidence="2">
    <location>
        <begin position="1"/>
        <end position="25"/>
    </location>
</feature>
<dbReference type="InterPro" id="IPR004474">
    <property type="entry name" value="LytR_CpsA_psr"/>
</dbReference>
<dbReference type="Proteomes" id="UP001500190">
    <property type="component" value="Unassembled WGS sequence"/>
</dbReference>